<dbReference type="EMBL" id="BMVW01000030">
    <property type="protein sequence ID" value="GGZ43559.1"/>
    <property type="molecule type" value="Genomic_DNA"/>
</dbReference>
<evidence type="ECO:0000313" key="3">
    <source>
        <dbReference type="EMBL" id="GGZ43559.1"/>
    </source>
</evidence>
<evidence type="ECO:0000256" key="2">
    <source>
        <dbReference type="ARBA" id="ARBA00022679"/>
    </source>
</evidence>
<keyword evidence="1" id="KW-0489">Methyltransferase</keyword>
<reference evidence="3" key="2">
    <citation type="submission" date="2020-09" db="EMBL/GenBank/DDBJ databases">
        <authorList>
            <person name="Sun Q."/>
            <person name="Ohkuma M."/>
        </authorList>
    </citation>
    <scope>NUCLEOTIDE SEQUENCE</scope>
    <source>
        <strain evidence="3">JCM 4815</strain>
    </source>
</reference>
<name>A0A918QFM8_9ACTN</name>
<dbReference type="AlphaFoldDB" id="A0A918QFM8"/>
<dbReference type="InterPro" id="IPR016874">
    <property type="entry name" value="TcmP-like"/>
</dbReference>
<dbReference type="PANTHER" id="PTHR43619:SF2">
    <property type="entry name" value="S-ADENOSYL-L-METHIONINE-DEPENDENT METHYLTRANSFERASES SUPERFAMILY PROTEIN"/>
    <property type="match status" value="1"/>
</dbReference>
<dbReference type="GO" id="GO:0032259">
    <property type="term" value="P:methylation"/>
    <property type="evidence" value="ECO:0007669"/>
    <property type="project" value="UniProtKB-KW"/>
</dbReference>
<dbReference type="Gene3D" id="3.40.50.150">
    <property type="entry name" value="Vaccinia Virus protein VP39"/>
    <property type="match status" value="1"/>
</dbReference>
<dbReference type="InterPro" id="IPR029063">
    <property type="entry name" value="SAM-dependent_MTases_sf"/>
</dbReference>
<sequence length="276" mass="30363">MTARPEVPLGTVQETLLIPLYGRAVENRKPEPALRDPRAEEIVASIDYDFARFDDSPSLVGSVLRTALFDQWVSDFLTRHPEGTVVELGTGLNTRYERTDNGRARWFELDLPDVVDVRRAFFTDTPRRTTIAASVTDRAWSDMVASGSKAPYFFAAEAVLPFLTEDEVRGVVDVMAERFPGSLLALDTAGAGIVDAQDGHDALGKVAARMRWACAGPAEIAAWHPGTEVLASCRITELPSPLSDHLPGAYRDMLSGLAGQRLPQVEEYRLNLLRLP</sequence>
<keyword evidence="2" id="KW-0808">Transferase</keyword>
<gene>
    <name evidence="3" type="ORF">GCM10010365_75160</name>
</gene>
<dbReference type="Proteomes" id="UP000622166">
    <property type="component" value="Unassembled WGS sequence"/>
</dbReference>
<comment type="caution">
    <text evidence="3">The sequence shown here is derived from an EMBL/GenBank/DDBJ whole genome shotgun (WGS) entry which is preliminary data.</text>
</comment>
<keyword evidence="4" id="KW-1185">Reference proteome</keyword>
<dbReference type="RefSeq" id="WP_229859973.1">
    <property type="nucleotide sequence ID" value="NZ_BMVW01000030.1"/>
</dbReference>
<organism evidence="3 4">
    <name type="scientific">Streptomyces poonensis</name>
    <dbReference type="NCBI Taxonomy" id="68255"/>
    <lineage>
        <taxon>Bacteria</taxon>
        <taxon>Bacillati</taxon>
        <taxon>Actinomycetota</taxon>
        <taxon>Actinomycetes</taxon>
        <taxon>Kitasatosporales</taxon>
        <taxon>Streptomycetaceae</taxon>
        <taxon>Streptomyces</taxon>
    </lineage>
</organism>
<accession>A0A918QFM8</accession>
<dbReference type="InterPro" id="IPR007213">
    <property type="entry name" value="Ppm1/Ppm2/Tcmp"/>
</dbReference>
<dbReference type="PIRSF" id="PIRSF028177">
    <property type="entry name" value="Polyketide_synth_Omtfrase_TcmP"/>
    <property type="match status" value="1"/>
</dbReference>
<evidence type="ECO:0000313" key="4">
    <source>
        <dbReference type="Proteomes" id="UP000622166"/>
    </source>
</evidence>
<protein>
    <submittedName>
        <fullName evidence="3">Tetracenomycin C synthesis protein</fullName>
    </submittedName>
</protein>
<dbReference type="PANTHER" id="PTHR43619">
    <property type="entry name" value="S-ADENOSYL-L-METHIONINE-DEPENDENT METHYLTRANSFERASE YKTD-RELATED"/>
    <property type="match status" value="1"/>
</dbReference>
<proteinExistence type="predicted"/>
<evidence type="ECO:0000256" key="1">
    <source>
        <dbReference type="ARBA" id="ARBA00022603"/>
    </source>
</evidence>
<dbReference type="Pfam" id="PF04072">
    <property type="entry name" value="LCM"/>
    <property type="match status" value="1"/>
</dbReference>
<reference evidence="3" key="1">
    <citation type="journal article" date="2014" name="Int. J. Syst. Evol. Microbiol.">
        <title>Complete genome sequence of Corynebacterium casei LMG S-19264T (=DSM 44701T), isolated from a smear-ripened cheese.</title>
        <authorList>
            <consortium name="US DOE Joint Genome Institute (JGI-PGF)"/>
            <person name="Walter F."/>
            <person name="Albersmeier A."/>
            <person name="Kalinowski J."/>
            <person name="Ruckert C."/>
        </authorList>
    </citation>
    <scope>NUCLEOTIDE SEQUENCE</scope>
    <source>
        <strain evidence="3">JCM 4815</strain>
    </source>
</reference>
<dbReference type="GO" id="GO:0008168">
    <property type="term" value="F:methyltransferase activity"/>
    <property type="evidence" value="ECO:0007669"/>
    <property type="project" value="UniProtKB-KW"/>
</dbReference>
<dbReference type="SUPFAM" id="SSF53335">
    <property type="entry name" value="S-adenosyl-L-methionine-dependent methyltransferases"/>
    <property type="match status" value="1"/>
</dbReference>